<reference evidence="1" key="1">
    <citation type="journal article" date="2017" name="J. Phycol.">
        <title>Analysis of chloroplast genomes and a supermatrix inform reclassification of the Rhodomelaceae (Rhodophyta).</title>
        <authorList>
            <person name="Diaz-Tapia P."/>
            <person name="Maggs C.A."/>
            <person name="West J.A."/>
            <person name="Verbruggen H."/>
        </authorList>
    </citation>
    <scope>NUCLEOTIDE SEQUENCE</scope>
    <source>
        <strain evidence="1">PD899</strain>
    </source>
</reference>
<proteinExistence type="predicted"/>
<accession>A0A1Z1MHE0</accession>
<organism evidence="1">
    <name type="scientific">Polysiphonia scopulorum</name>
    <dbReference type="NCBI Taxonomy" id="257860"/>
    <lineage>
        <taxon>Eukaryota</taxon>
        <taxon>Rhodophyta</taxon>
        <taxon>Florideophyceae</taxon>
        <taxon>Rhodymeniophycidae</taxon>
        <taxon>Ceramiales</taxon>
        <taxon>Rhodomelaceae</taxon>
        <taxon>Polysiphonioideae</taxon>
        <taxon>Polysiphonia</taxon>
    </lineage>
</organism>
<dbReference type="EMBL" id="MF101438">
    <property type="protein sequence ID" value="ARW65497.1"/>
    <property type="molecule type" value="Genomic_DNA"/>
</dbReference>
<geneLocation type="chloroplast" evidence="1"/>
<dbReference type="RefSeq" id="YP_009396311.1">
    <property type="nucleotide sequence ID" value="NC_035282.1"/>
</dbReference>
<keyword evidence="1" id="KW-0934">Plastid</keyword>
<keyword evidence="1" id="KW-0150">Chloroplast</keyword>
<dbReference type="AlphaFoldDB" id="A0A1Z1MHE0"/>
<protein>
    <submittedName>
        <fullName evidence="1">Uncharacterized protein</fullName>
    </submittedName>
</protein>
<name>A0A1Z1MHE0_9FLOR</name>
<evidence type="ECO:0000313" key="1">
    <source>
        <dbReference type="EMBL" id="ARW65497.1"/>
    </source>
</evidence>
<sequence>MLLPFGPDKLNETYYYMIVPSLTRIITLDAKSSN</sequence>
<dbReference type="GeneID" id="33358487"/>
<gene>
    <name evidence="1" type="primary">orf34</name>
</gene>